<dbReference type="EMBL" id="FOVH01000006">
    <property type="protein sequence ID" value="SFO44908.1"/>
    <property type="molecule type" value="Genomic_DNA"/>
</dbReference>
<dbReference type="Proteomes" id="UP000183413">
    <property type="component" value="Unassembled WGS sequence"/>
</dbReference>
<reference evidence="1 2" key="1">
    <citation type="submission" date="2016-10" db="EMBL/GenBank/DDBJ databases">
        <authorList>
            <person name="de Groot N.N."/>
        </authorList>
    </citation>
    <scope>NUCLEOTIDE SEQUENCE [LARGE SCALE GENOMIC DNA]</scope>
    <source>
        <strain evidence="1 2">DSM 43067</strain>
    </source>
</reference>
<dbReference type="PANTHER" id="PTHR36503">
    <property type="entry name" value="BLR2520 PROTEIN"/>
    <property type="match status" value="1"/>
</dbReference>
<dbReference type="InParanoid" id="A0A1I5H9B5"/>
<dbReference type="SUPFAM" id="SSF54593">
    <property type="entry name" value="Glyoxalase/Bleomycin resistance protein/Dihydroxybiphenyl dioxygenase"/>
    <property type="match status" value="2"/>
</dbReference>
<dbReference type="STRING" id="1993.SAMN04489713_10692"/>
<evidence type="ECO:0000313" key="1">
    <source>
        <dbReference type="EMBL" id="SFO44908.1"/>
    </source>
</evidence>
<dbReference type="InterPro" id="IPR029068">
    <property type="entry name" value="Glyas_Bleomycin-R_OHBP_Dase"/>
</dbReference>
<dbReference type="PANTHER" id="PTHR36503:SF1">
    <property type="entry name" value="BLR2520 PROTEIN"/>
    <property type="match status" value="1"/>
</dbReference>
<sequence>MTFIESVTLEVDDPAAAELFYKTAFGLDDQIRLRASEAPTTGFRGFTLSLTVSRPATVRGFVDAAVEAGASPVKPVAKSLWGHGGVVQAPDGTIWKVATSEKKDTGPATREIDDIVLLLGVADMAASKRFYVDHGLTVAKSYGRKYVEFDSAPGSVTLALYGRRALAKTAGVHPDGTGSHRLAIGAGSGPFTDLDGFAWEGTR</sequence>
<dbReference type="RefSeq" id="WP_075021694.1">
    <property type="nucleotide sequence ID" value="NZ_CP083237.1"/>
</dbReference>
<accession>A0A1I5H9B5</accession>
<name>A0A1I5H9B5_9ACTN</name>
<protein>
    <recommendedName>
        <fullName evidence="3">Glyoxalase-like domain-containing protein</fullName>
    </recommendedName>
</protein>
<dbReference type="Gene3D" id="3.10.180.10">
    <property type="entry name" value="2,3-Dihydroxybiphenyl 1,2-Dioxygenase, domain 1"/>
    <property type="match status" value="2"/>
</dbReference>
<gene>
    <name evidence="1" type="ORF">SAMN04489713_10692</name>
</gene>
<proteinExistence type="predicted"/>
<evidence type="ECO:0008006" key="3">
    <source>
        <dbReference type="Google" id="ProtNLM"/>
    </source>
</evidence>
<evidence type="ECO:0000313" key="2">
    <source>
        <dbReference type="Proteomes" id="UP000183413"/>
    </source>
</evidence>
<dbReference type="GeneID" id="99648057"/>
<keyword evidence="2" id="KW-1185">Reference proteome</keyword>
<organism evidence="1 2">
    <name type="scientific">Actinomadura madurae</name>
    <dbReference type="NCBI Taxonomy" id="1993"/>
    <lineage>
        <taxon>Bacteria</taxon>
        <taxon>Bacillati</taxon>
        <taxon>Actinomycetota</taxon>
        <taxon>Actinomycetes</taxon>
        <taxon>Streptosporangiales</taxon>
        <taxon>Thermomonosporaceae</taxon>
        <taxon>Actinomadura</taxon>
    </lineage>
</organism>
<dbReference type="AlphaFoldDB" id="A0A1I5H9B5"/>
<dbReference type="eggNOG" id="COG0346">
    <property type="taxonomic scope" value="Bacteria"/>
</dbReference>